<dbReference type="Gene3D" id="1.10.150.850">
    <property type="entry name" value="Spt6, helix-hairpin-helix domain"/>
    <property type="match status" value="1"/>
</dbReference>
<comment type="subcellular location">
    <subcellularLocation>
        <location evidence="1">Nucleus</location>
    </subcellularLocation>
</comment>
<evidence type="ECO:0000259" key="8">
    <source>
        <dbReference type="PROSITE" id="PS50001"/>
    </source>
</evidence>
<feature type="region of interest" description="Disordered" evidence="7">
    <location>
        <begin position="1121"/>
        <end position="1141"/>
    </location>
</feature>
<feature type="compositionally biased region" description="Acidic residues" evidence="7">
    <location>
        <begin position="187"/>
        <end position="208"/>
    </location>
</feature>
<evidence type="ECO:0000313" key="9">
    <source>
        <dbReference type="EMBL" id="KXS11457.1"/>
    </source>
</evidence>
<dbReference type="InterPro" id="IPR000980">
    <property type="entry name" value="SH2"/>
</dbReference>
<protein>
    <recommendedName>
        <fullName evidence="8">SH2 domain-containing protein</fullName>
    </recommendedName>
</protein>
<dbReference type="OMA" id="GYFYLCF"/>
<keyword evidence="5" id="KW-0539">Nucleus</keyword>
<dbReference type="EMBL" id="KQ965802">
    <property type="protein sequence ID" value="KXS11457.1"/>
    <property type="molecule type" value="Genomic_DNA"/>
</dbReference>
<gene>
    <name evidence="9" type="ORF">M427DRAFT_437481</name>
</gene>
<dbReference type="PANTHER" id="PTHR10145">
    <property type="entry name" value="TRANSCRIPTION ELONGATION FACTOR SPT6"/>
    <property type="match status" value="1"/>
</dbReference>
<dbReference type="InterPro" id="IPR028088">
    <property type="entry name" value="Spt6_HTH_DNA-bd_dom"/>
</dbReference>
<name>A0A139A3R3_GONPJ</name>
<evidence type="ECO:0000256" key="6">
    <source>
        <dbReference type="PROSITE-ProRule" id="PRU00191"/>
    </source>
</evidence>
<dbReference type="InterPro" id="IPR028083">
    <property type="entry name" value="Spt6_acidic_N_dom"/>
</dbReference>
<dbReference type="Pfam" id="PF14635">
    <property type="entry name" value="HHH_7"/>
    <property type="match status" value="1"/>
</dbReference>
<dbReference type="Gene3D" id="1.10.10.2740">
    <property type="entry name" value="Spt6, Death-like domain"/>
    <property type="match status" value="1"/>
</dbReference>
<dbReference type="InterPro" id="IPR023323">
    <property type="entry name" value="Tex-like_dom_sf"/>
</dbReference>
<dbReference type="Pfam" id="PF22706">
    <property type="entry name" value="Tex_central_region"/>
    <property type="match status" value="1"/>
</dbReference>
<dbReference type="Gene3D" id="3.30.420.140">
    <property type="entry name" value="YqgF/RNase H-like domain"/>
    <property type="match status" value="1"/>
</dbReference>
<dbReference type="InterPro" id="IPR035420">
    <property type="entry name" value="Spt6_SH2"/>
</dbReference>
<feature type="compositionally biased region" description="Acidic residues" evidence="7">
    <location>
        <begin position="62"/>
        <end position="74"/>
    </location>
</feature>
<keyword evidence="4" id="KW-0804">Transcription</keyword>
<sequence>MDTPASSMDVDRPASQATSPGRVRPPKDPEKKKKRKRDMNSDDDEGEDTARPSSKNPHLFSDDEDSEDEEEDDPDKAMEEFKGFIVDEPDSGEDEPKTKKDESDDDQSDVEEEDLDLIRENLGQKTRRVKRLRRNRVDDDDDDAAPSSSTPARAARDDDDAISDDGLAQMFEGSSKPAEPIEYYLASDEESMDGFIEDDEPGGEEMDEADKRAMRQERARQRKRAQARENGGASEEWMEMFDASEYAVVEAEARAGDAGQPHARAGGRATRLDDDEDEDGEGGVKKVTKLEDVWEPTVIAEKLLTEDDEIIRTTDIPERYQLRHTRGSYKTCKIPTEFHREGVYISHMMAHALNKASYTDPPQQAAIIKVLQFMRDEDGNLLEVPFIATLRKDHWHPHLTQEDLWLIAELDEEFQMLDTQLQALMPLVEQARKWSFDARDDPVIEQIESKVDSAIAAEDVRRYVRLHYGEEIARGEEEAAKDKTGLSPAASRAEKKPHSRYQNLKEAGMLVASRGFHVNRRTFLSGVVDAFMNSQNVKRHFPEEEGEMPLDYFERFTRQRSRFSRAEVVMASARTVIAEEIATEPELRGGFRRRFANDAVVNVEPTDKGKGVITEMNPYYSFKYLRYKPVSQFTDGQFACIVKAEEEGLLKVTVRLDPKVEEALLASMRFHIQSDGASDLAAAWNLQRHKIVEEALELIKRDTVKWMRQKMIGEATLYIAKEATKNLEKKLMRAPLEPKSSRSDDDDDDDDRDHHIGLNLLVVSWGAGDKIKDPATVVTVNPDGLLKGVFKMYHLQDRKIDGEDSKEKRDELLNFQDLIGRTKADAIVVTGETPKTRVLYDEVKKAVDAASQMWRHRRAPVVVYGMDDVARIWRSSRDAMREFPEHADIVRYCVAVGRMVQDPLMAYASLADLEGSITRVRFHSQQSAVPKDMLVNHFQRAFMNATAVVGVDINQAIRFGHQAHTLQFVCGFGPRKAMGLQMKAKSLTGQRIISRGQLVVDQESGVRILGARVFYNCGSFIRIRGHEFTRNVAVDPLDDTRIHLEDYDLARKMAADAMDADDLDEEDENPSRHVEELMDGNQKRLDDLLLDDYADELEKRIGEPKRLLLLDMKKELQDPYGERRKPFFDNSPEIPKPEDKPTYEDEVFTMLTGEDDETWSVGTVAPATVVRMFPPRDEGQSGLAIIAFRNGLEAKVSPRDRYGPNVPLDMKIDAILKVDQPIMARLRAFDKRTLQVEVGIRENEEQQPVRDRYFDLDRERADKDKKQRDIMKAAAEGARPELSHPYYHRDWGIQESEDYLSGQEIGTIVVRPSSTPGNLVAVIKFDRESYWHIGIQHSFSQTGREQWTVKDTSQTFESLDHLINIFIEPMVGKIRELRAHSKFMKNMRRETVEKELMNQLIRQPNRSAYAFCSADAPGFFYLVYRFAVQSPAEHERVYLDPGKFKFRERQYATVDDLLRFFKMNPKRPQAQGGAPPGRQNMPMSQYGGQRPGTAYGGAPAMRAGIQGYQTPGGVPYGMGGYGAPTPMAPVGFGYGGGATPAYGVAGGAGAATLGYNGGYQQPVRR</sequence>
<evidence type="ECO:0000256" key="4">
    <source>
        <dbReference type="ARBA" id="ARBA00023163"/>
    </source>
</evidence>
<dbReference type="SUPFAM" id="SSF158832">
    <property type="entry name" value="Tex N-terminal region-like"/>
    <property type="match status" value="1"/>
</dbReference>
<dbReference type="GO" id="GO:0008023">
    <property type="term" value="C:transcription elongation factor complex"/>
    <property type="evidence" value="ECO:0007669"/>
    <property type="project" value="TreeGrafter"/>
</dbReference>
<feature type="region of interest" description="Disordered" evidence="7">
    <location>
        <begin position="476"/>
        <end position="500"/>
    </location>
</feature>
<feature type="compositionally biased region" description="Basic and acidic residues" evidence="7">
    <location>
        <begin position="209"/>
        <end position="219"/>
    </location>
</feature>
<dbReference type="InterPro" id="IPR036860">
    <property type="entry name" value="SH2_dom_sf"/>
</dbReference>
<dbReference type="SUPFAM" id="SSF55550">
    <property type="entry name" value="SH2 domain"/>
    <property type="match status" value="2"/>
</dbReference>
<keyword evidence="3 6" id="KW-0727">SH2 domain</keyword>
<proteinExistence type="inferred from homology"/>
<dbReference type="Pfam" id="PF14633">
    <property type="entry name" value="SH2_2"/>
    <property type="match status" value="1"/>
</dbReference>
<dbReference type="GO" id="GO:0031491">
    <property type="term" value="F:nucleosome binding"/>
    <property type="evidence" value="ECO:0007669"/>
    <property type="project" value="TreeGrafter"/>
</dbReference>
<feature type="domain" description="SH2" evidence="8">
    <location>
        <begin position="1286"/>
        <end position="1381"/>
    </location>
</feature>
<dbReference type="GO" id="GO:0042393">
    <property type="term" value="F:histone binding"/>
    <property type="evidence" value="ECO:0007669"/>
    <property type="project" value="TreeGrafter"/>
</dbReference>
<keyword evidence="10" id="KW-1185">Reference proteome</keyword>
<evidence type="ECO:0000256" key="3">
    <source>
        <dbReference type="ARBA" id="ARBA00022999"/>
    </source>
</evidence>
<evidence type="ECO:0000256" key="7">
    <source>
        <dbReference type="SAM" id="MobiDB-lite"/>
    </source>
</evidence>
<dbReference type="InterPro" id="IPR028231">
    <property type="entry name" value="Spt6_YqgF"/>
</dbReference>
<dbReference type="InterPro" id="IPR032706">
    <property type="entry name" value="Spt6_HHH"/>
</dbReference>
<feature type="compositionally biased region" description="Basic residues" evidence="7">
    <location>
        <begin position="125"/>
        <end position="134"/>
    </location>
</feature>
<evidence type="ECO:0000256" key="1">
    <source>
        <dbReference type="ARBA" id="ARBA00004123"/>
    </source>
</evidence>
<dbReference type="Gene3D" id="1.10.3500.10">
    <property type="entry name" value="Tex N-terminal region-like"/>
    <property type="match status" value="1"/>
</dbReference>
<feature type="region of interest" description="Disordered" evidence="7">
    <location>
        <begin position="731"/>
        <end position="751"/>
    </location>
</feature>
<feature type="region of interest" description="Disordered" evidence="7">
    <location>
        <begin position="1"/>
        <end position="234"/>
    </location>
</feature>
<dbReference type="GO" id="GO:0034728">
    <property type="term" value="P:nucleosome organization"/>
    <property type="evidence" value="ECO:0007669"/>
    <property type="project" value="TreeGrafter"/>
</dbReference>
<evidence type="ECO:0000313" key="10">
    <source>
        <dbReference type="Proteomes" id="UP000070544"/>
    </source>
</evidence>
<feature type="region of interest" description="Disordered" evidence="7">
    <location>
        <begin position="254"/>
        <end position="282"/>
    </location>
</feature>
<dbReference type="InterPro" id="IPR012337">
    <property type="entry name" value="RNaseH-like_sf"/>
</dbReference>
<dbReference type="Pfam" id="PF14632">
    <property type="entry name" value="SPT6_acidic"/>
    <property type="match status" value="1"/>
</dbReference>
<dbReference type="SUPFAM" id="SSF53098">
    <property type="entry name" value="Ribonuclease H-like"/>
    <property type="match status" value="1"/>
</dbReference>
<evidence type="ECO:0000256" key="5">
    <source>
        <dbReference type="ARBA" id="ARBA00023242"/>
    </source>
</evidence>
<reference evidence="9 10" key="1">
    <citation type="journal article" date="2015" name="Genome Biol. Evol.">
        <title>Phylogenomic analyses indicate that early fungi evolved digesting cell walls of algal ancestors of land plants.</title>
        <authorList>
            <person name="Chang Y."/>
            <person name="Wang S."/>
            <person name="Sekimoto S."/>
            <person name="Aerts A.L."/>
            <person name="Choi C."/>
            <person name="Clum A."/>
            <person name="LaButti K.M."/>
            <person name="Lindquist E.A."/>
            <person name="Yee Ngan C."/>
            <person name="Ohm R.A."/>
            <person name="Salamov A.A."/>
            <person name="Grigoriev I.V."/>
            <person name="Spatafora J.W."/>
            <person name="Berbee M.L."/>
        </authorList>
    </citation>
    <scope>NUCLEOTIDE SEQUENCE [LARGE SCALE GENOMIC DNA]</scope>
    <source>
        <strain evidence="9 10">JEL478</strain>
    </source>
</reference>
<dbReference type="InterPro" id="IPR035018">
    <property type="entry name" value="Spt6_SH2_C"/>
</dbReference>
<dbReference type="Gene3D" id="3.30.505.10">
    <property type="entry name" value="SH2 domain"/>
    <property type="match status" value="2"/>
</dbReference>
<feature type="compositionally biased region" description="Acidic residues" evidence="7">
    <location>
        <begin position="103"/>
        <end position="115"/>
    </location>
</feature>
<dbReference type="OrthoDB" id="995477at2759"/>
<dbReference type="InterPro" id="IPR037027">
    <property type="entry name" value="YqgF/RNaseH-like_dom_sf"/>
</dbReference>
<dbReference type="GO" id="GO:0003677">
    <property type="term" value="F:DNA binding"/>
    <property type="evidence" value="ECO:0007669"/>
    <property type="project" value="InterPro"/>
</dbReference>
<dbReference type="Gene3D" id="1.10.10.650">
    <property type="entry name" value="RuvA domain 2-like"/>
    <property type="match status" value="1"/>
</dbReference>
<dbReference type="GO" id="GO:0140673">
    <property type="term" value="P:transcription elongation-coupled chromatin remodeling"/>
    <property type="evidence" value="ECO:0007669"/>
    <property type="project" value="InterPro"/>
</dbReference>
<evidence type="ECO:0000256" key="2">
    <source>
        <dbReference type="ARBA" id="ARBA00009253"/>
    </source>
</evidence>
<organism evidence="9 10">
    <name type="scientific">Gonapodya prolifera (strain JEL478)</name>
    <name type="common">Monoblepharis prolifera</name>
    <dbReference type="NCBI Taxonomy" id="1344416"/>
    <lineage>
        <taxon>Eukaryota</taxon>
        <taxon>Fungi</taxon>
        <taxon>Fungi incertae sedis</taxon>
        <taxon>Chytridiomycota</taxon>
        <taxon>Chytridiomycota incertae sedis</taxon>
        <taxon>Monoblepharidomycetes</taxon>
        <taxon>Monoblepharidales</taxon>
        <taxon>Gonapodyaceae</taxon>
        <taxon>Gonapodya</taxon>
    </lineage>
</organism>
<comment type="similarity">
    <text evidence="2">Belongs to the SPT6 family.</text>
</comment>
<dbReference type="CDD" id="cd00173">
    <property type="entry name" value="SH2"/>
    <property type="match status" value="1"/>
</dbReference>
<accession>A0A139A3R3</accession>
<dbReference type="PROSITE" id="PS50001">
    <property type="entry name" value="SH2"/>
    <property type="match status" value="1"/>
</dbReference>
<dbReference type="SMART" id="SM00252">
    <property type="entry name" value="SH2"/>
    <property type="match status" value="2"/>
</dbReference>
<dbReference type="CDD" id="cd09928">
    <property type="entry name" value="SH2_Cterm_SPT6_like"/>
    <property type="match status" value="1"/>
</dbReference>
<dbReference type="InterPro" id="IPR055179">
    <property type="entry name" value="Tex-like_central_region"/>
</dbReference>
<dbReference type="InterPro" id="IPR023319">
    <property type="entry name" value="Tex-like_HTH_dom_sf"/>
</dbReference>
<dbReference type="Pfam" id="PF14641">
    <property type="entry name" value="HTH_44"/>
    <property type="match status" value="1"/>
</dbReference>
<dbReference type="InterPro" id="IPR017072">
    <property type="entry name" value="TF_Spt6"/>
</dbReference>
<dbReference type="FunFam" id="1.10.10.2740:FF:000002">
    <property type="entry name" value="Transcription elongation factor Spt6"/>
    <property type="match status" value="1"/>
</dbReference>
<dbReference type="Pfam" id="PF14639">
    <property type="entry name" value="YqgF"/>
    <property type="match status" value="1"/>
</dbReference>
<dbReference type="Proteomes" id="UP000070544">
    <property type="component" value="Unassembled WGS sequence"/>
</dbReference>
<dbReference type="InterPro" id="IPR042066">
    <property type="entry name" value="Spt6_death-like"/>
</dbReference>
<dbReference type="PANTHER" id="PTHR10145:SF6">
    <property type="entry name" value="TRANSCRIPTION ELONGATION FACTOR SPT6"/>
    <property type="match status" value="1"/>
</dbReference>
<dbReference type="STRING" id="1344416.A0A139A3R3"/>